<organism evidence="2 3">
    <name type="scientific">Sphingobacterium yanglingense</name>
    <dbReference type="NCBI Taxonomy" id="1437280"/>
    <lineage>
        <taxon>Bacteria</taxon>
        <taxon>Pseudomonadati</taxon>
        <taxon>Bacteroidota</taxon>
        <taxon>Sphingobacteriia</taxon>
        <taxon>Sphingobacteriales</taxon>
        <taxon>Sphingobacteriaceae</taxon>
        <taxon>Sphingobacterium</taxon>
    </lineage>
</organism>
<dbReference type="Proteomes" id="UP000295292">
    <property type="component" value="Unassembled WGS sequence"/>
</dbReference>
<evidence type="ECO:0000313" key="2">
    <source>
        <dbReference type="EMBL" id="TDQ79070.1"/>
    </source>
</evidence>
<comment type="caution">
    <text evidence="2">The sequence shown here is derived from an EMBL/GenBank/DDBJ whole genome shotgun (WGS) entry which is preliminary data.</text>
</comment>
<dbReference type="AlphaFoldDB" id="A0A4R6WFZ7"/>
<feature type="signal peptide" evidence="1">
    <location>
        <begin position="1"/>
        <end position="23"/>
    </location>
</feature>
<protein>
    <submittedName>
        <fullName evidence="2">Uncharacterized protein</fullName>
    </submittedName>
</protein>
<keyword evidence="3" id="KW-1185">Reference proteome</keyword>
<gene>
    <name evidence="2" type="ORF">CLV99_0502</name>
</gene>
<sequence>MRKYILTVLAFISLVLSLQTSFAQKITVGEHRINNSIYKVTLSSDKSKLILSLKNKPFIPENKEIIDGLYSYDVDVYATNRTAWHQLVLNALPKEKVDSLKQRKEKISIYFTVKPTGEMYFKSYTLPHNTILTMQDLSNMDRKLMNDFRFDFKSTKNRHLQLSFVMMNLDLDFGKL</sequence>
<proteinExistence type="predicted"/>
<evidence type="ECO:0000313" key="3">
    <source>
        <dbReference type="Proteomes" id="UP000295292"/>
    </source>
</evidence>
<accession>A0A4R6WFZ7</accession>
<name>A0A4R6WFZ7_9SPHI</name>
<dbReference type="RefSeq" id="WP_133582885.1">
    <property type="nucleotide sequence ID" value="NZ_SNYV01000011.1"/>
</dbReference>
<feature type="chain" id="PRO_5020774755" evidence="1">
    <location>
        <begin position="24"/>
        <end position="176"/>
    </location>
</feature>
<evidence type="ECO:0000256" key="1">
    <source>
        <dbReference type="SAM" id="SignalP"/>
    </source>
</evidence>
<dbReference type="EMBL" id="SNYV01000011">
    <property type="protein sequence ID" value="TDQ79070.1"/>
    <property type="molecule type" value="Genomic_DNA"/>
</dbReference>
<reference evidence="2 3" key="1">
    <citation type="submission" date="2019-03" db="EMBL/GenBank/DDBJ databases">
        <title>Genomic Encyclopedia of Archaeal and Bacterial Type Strains, Phase II (KMG-II): from individual species to whole genera.</title>
        <authorList>
            <person name="Goeker M."/>
        </authorList>
    </citation>
    <scope>NUCLEOTIDE SEQUENCE [LARGE SCALE GENOMIC DNA]</scope>
    <source>
        <strain evidence="2 3">DSM 28353</strain>
    </source>
</reference>
<keyword evidence="1" id="KW-0732">Signal</keyword>